<proteinExistence type="predicted"/>
<keyword evidence="2" id="KW-0812">Transmembrane</keyword>
<feature type="transmembrane region" description="Helical" evidence="2">
    <location>
        <begin position="183"/>
        <end position="204"/>
    </location>
</feature>
<evidence type="ECO:0000256" key="1">
    <source>
        <dbReference type="SAM" id="MobiDB-lite"/>
    </source>
</evidence>
<gene>
    <name evidence="3" type="ORF">OG699_42865</name>
</gene>
<sequence>MSGATAWIVGGWLLGFGAVHAGLYAAWWRRTRDERKFLRGIRAADVEPIQAAWWLGASWEGASAQQEKYAAEVAVRLLILAGDAEIDRDGRITVPHRRFRGQKDPVLAALMRLVHLHKGATVDVLLTDPRFRKVLQTRRAPLRSRFGSYRFPALTAAFVTAFGMSMHAMIMRCAVPGLPDRDPGWWTMAWMPLWAVLAAVSAIWPQEPARPWPRFTRRCRTAVTRALAGQSPDTRFRVSISASDPSDRRPFMNSRKTG</sequence>
<name>A0AAU3ICB6_9ACTN</name>
<protein>
    <recommendedName>
        <fullName evidence="4">TIGR04222 domain-containing membrane protein</fullName>
    </recommendedName>
</protein>
<accession>A0AAU3ICB6</accession>
<reference evidence="3" key="1">
    <citation type="submission" date="2022-10" db="EMBL/GenBank/DDBJ databases">
        <title>The complete genomes of actinobacterial strains from the NBC collection.</title>
        <authorList>
            <person name="Joergensen T.S."/>
            <person name="Alvarez Arevalo M."/>
            <person name="Sterndorff E.B."/>
            <person name="Faurdal D."/>
            <person name="Vuksanovic O."/>
            <person name="Mourched A.-S."/>
            <person name="Charusanti P."/>
            <person name="Shaw S."/>
            <person name="Blin K."/>
            <person name="Weber T."/>
        </authorList>
    </citation>
    <scope>NUCLEOTIDE SEQUENCE</scope>
    <source>
        <strain evidence="3">NBC_01393</strain>
    </source>
</reference>
<dbReference type="AlphaFoldDB" id="A0AAU3ICB6"/>
<evidence type="ECO:0000256" key="2">
    <source>
        <dbReference type="SAM" id="Phobius"/>
    </source>
</evidence>
<evidence type="ECO:0008006" key="4">
    <source>
        <dbReference type="Google" id="ProtNLM"/>
    </source>
</evidence>
<organism evidence="3">
    <name type="scientific">Streptomyces sp. NBC_01393</name>
    <dbReference type="NCBI Taxonomy" id="2903851"/>
    <lineage>
        <taxon>Bacteria</taxon>
        <taxon>Bacillati</taxon>
        <taxon>Actinomycetota</taxon>
        <taxon>Actinomycetes</taxon>
        <taxon>Kitasatosporales</taxon>
        <taxon>Streptomycetaceae</taxon>
        <taxon>Streptomyces</taxon>
    </lineage>
</organism>
<feature type="region of interest" description="Disordered" evidence="1">
    <location>
        <begin position="238"/>
        <end position="258"/>
    </location>
</feature>
<evidence type="ECO:0000313" key="3">
    <source>
        <dbReference type="EMBL" id="WTZ14116.1"/>
    </source>
</evidence>
<dbReference type="EMBL" id="CP109546">
    <property type="protein sequence ID" value="WTZ14116.1"/>
    <property type="molecule type" value="Genomic_DNA"/>
</dbReference>
<feature type="transmembrane region" description="Helical" evidence="2">
    <location>
        <begin position="6"/>
        <end position="27"/>
    </location>
</feature>
<keyword evidence="2" id="KW-0472">Membrane</keyword>
<keyword evidence="2" id="KW-1133">Transmembrane helix</keyword>
<feature type="transmembrane region" description="Helical" evidence="2">
    <location>
        <begin position="151"/>
        <end position="171"/>
    </location>
</feature>